<proteinExistence type="predicted"/>
<reference evidence="1 2" key="1">
    <citation type="journal article" date="2018" name="Cell">
        <title>The Chara Genome: Secondary Complexity and Implications for Plant Terrestrialization.</title>
        <authorList>
            <person name="Nishiyama T."/>
            <person name="Sakayama H."/>
            <person name="Vries J.D."/>
            <person name="Buschmann H."/>
            <person name="Saint-Marcoux D."/>
            <person name="Ullrich K.K."/>
            <person name="Haas F.B."/>
            <person name="Vanderstraeten L."/>
            <person name="Becker D."/>
            <person name="Lang D."/>
            <person name="Vosolsobe S."/>
            <person name="Rombauts S."/>
            <person name="Wilhelmsson P.K.I."/>
            <person name="Janitza P."/>
            <person name="Kern R."/>
            <person name="Heyl A."/>
            <person name="Rumpler F."/>
            <person name="Villalobos L.I.A.C."/>
            <person name="Clay J.M."/>
            <person name="Skokan R."/>
            <person name="Toyoda A."/>
            <person name="Suzuki Y."/>
            <person name="Kagoshima H."/>
            <person name="Schijlen E."/>
            <person name="Tajeshwar N."/>
            <person name="Catarino B."/>
            <person name="Hetherington A.J."/>
            <person name="Saltykova A."/>
            <person name="Bonnot C."/>
            <person name="Breuninger H."/>
            <person name="Symeonidi A."/>
            <person name="Radhakrishnan G.V."/>
            <person name="Van Nieuwerburgh F."/>
            <person name="Deforce D."/>
            <person name="Chang C."/>
            <person name="Karol K.G."/>
            <person name="Hedrich R."/>
            <person name="Ulvskov P."/>
            <person name="Glockner G."/>
            <person name="Delwiche C.F."/>
            <person name="Petrasek J."/>
            <person name="Van de Peer Y."/>
            <person name="Friml J."/>
            <person name="Beilby M."/>
            <person name="Dolan L."/>
            <person name="Kohara Y."/>
            <person name="Sugano S."/>
            <person name="Fujiyama A."/>
            <person name="Delaux P.-M."/>
            <person name="Quint M."/>
            <person name="TheiBen G."/>
            <person name="Hagemann M."/>
            <person name="Harholt J."/>
            <person name="Dunand C."/>
            <person name="Zachgo S."/>
            <person name="Langdale J."/>
            <person name="Maumus F."/>
            <person name="Straeten D.V.D."/>
            <person name="Gould S.B."/>
            <person name="Rensing S.A."/>
        </authorList>
    </citation>
    <scope>NUCLEOTIDE SEQUENCE [LARGE SCALE GENOMIC DNA]</scope>
    <source>
        <strain evidence="1 2">S276</strain>
    </source>
</reference>
<evidence type="ECO:0000313" key="2">
    <source>
        <dbReference type="Proteomes" id="UP000265515"/>
    </source>
</evidence>
<dbReference type="Gramene" id="GBG89412">
    <property type="protein sequence ID" value="GBG89412"/>
    <property type="gene ID" value="CBR_g49202"/>
</dbReference>
<accession>A0A388M4L3</accession>
<dbReference type="EMBL" id="BFEA01000735">
    <property type="protein sequence ID" value="GBG89412.1"/>
    <property type="molecule type" value="Genomic_DNA"/>
</dbReference>
<protein>
    <submittedName>
        <fullName evidence="1">Uncharacterized protein</fullName>
    </submittedName>
</protein>
<keyword evidence="2" id="KW-1185">Reference proteome</keyword>
<dbReference type="Proteomes" id="UP000265515">
    <property type="component" value="Unassembled WGS sequence"/>
</dbReference>
<dbReference type="AlphaFoldDB" id="A0A388M4L3"/>
<organism evidence="1 2">
    <name type="scientific">Chara braunii</name>
    <name type="common">Braun's stonewort</name>
    <dbReference type="NCBI Taxonomy" id="69332"/>
    <lineage>
        <taxon>Eukaryota</taxon>
        <taxon>Viridiplantae</taxon>
        <taxon>Streptophyta</taxon>
        <taxon>Charophyceae</taxon>
        <taxon>Charales</taxon>
        <taxon>Characeae</taxon>
        <taxon>Chara</taxon>
    </lineage>
</organism>
<gene>
    <name evidence="1" type="ORF">CBR_g49202</name>
</gene>
<evidence type="ECO:0000313" key="1">
    <source>
        <dbReference type="EMBL" id="GBG89412.1"/>
    </source>
</evidence>
<comment type="caution">
    <text evidence="1">The sequence shown here is derived from an EMBL/GenBank/DDBJ whole genome shotgun (WGS) entry which is preliminary data.</text>
</comment>
<name>A0A388M4L3_CHABU</name>
<sequence length="133" mass="14822">MGFFFHKWHRLEGIRRGHELVITQECDAGATSCRAFWRHGRAVTQAQLCGHCKCRHWFCWGISAVEWVAKWRGPFLGMRRGHDLVADSGMRRGCATTCRRFGRGRAATQVQLCGHIASVGIGSVGALLLLTGL</sequence>